<proteinExistence type="predicted"/>
<protein>
    <recommendedName>
        <fullName evidence="2">S1 motif domain-containing protein</fullName>
    </recommendedName>
</protein>
<feature type="compositionally biased region" description="Polar residues" evidence="1">
    <location>
        <begin position="233"/>
        <end position="258"/>
    </location>
</feature>
<dbReference type="SUPFAM" id="SSF50249">
    <property type="entry name" value="Nucleic acid-binding proteins"/>
    <property type="match status" value="1"/>
</dbReference>
<reference evidence="3" key="1">
    <citation type="journal article" date="2015" name="PLoS ONE">
        <title>Comprehensive Evaluation of Toxoplasma gondii VEG and Neospora caninum LIV Genomes with Tachyzoite Stage Transcriptome and Proteome Defines Novel Transcript Features.</title>
        <authorList>
            <person name="Ramaprasad A."/>
            <person name="Mourier T."/>
            <person name="Naeem R."/>
            <person name="Malas T.B."/>
            <person name="Moussa E."/>
            <person name="Panigrahi A."/>
            <person name="Vermont S.J."/>
            <person name="Otto T.D."/>
            <person name="Wastling J."/>
            <person name="Pain A."/>
        </authorList>
    </citation>
    <scope>NUCLEOTIDE SEQUENCE</scope>
    <source>
        <strain evidence="3">Liverpool</strain>
    </source>
</reference>
<dbReference type="InterPro" id="IPR012340">
    <property type="entry name" value="NA-bd_OB-fold"/>
</dbReference>
<sequence>MARLTACSASVQWAVHAPQRRKRMRKNSLLLPVFLLYCNAFVTARCFTAVTKTQPRFLGCSPTQSLFPNPGRLPGPSSPLVFQSSPALLSASSLSVRPPRASLVPACPGASSCAARLRARATAFVGLAAEARGPSTLPSPLRRASKVERRQAGYSPSRFPMHGCRATLRDVLRVCARNAFASDLAVRRAFSIGEVRPDRDSQKCLGAPPSRRDWARSTPRTENERTATGRAPRQSNRYQTISSSALALSETSPASSPSCEKGEEKRLGRSLTERGCAGFNANREETGTPAGREGRRRSLRELRHGTSYTGLVSQILPPPLSAGRHLWPLALVDFGCMRSGTLELRPHWDIRAGDLVSVKVVSVDFARHRVVLHLDTSAKERFFRKFRGADTWLKGTVAQILPFGAVLNLAPGIDGLLHISRFPPLLEPSTSRETKHLSRPSVKSRVRVGDEMLVRLVMFDRDRLVLTALSSPPAPPSRGGPASSNLTASRSLTAAPASPVPASPHH</sequence>
<evidence type="ECO:0000259" key="2">
    <source>
        <dbReference type="PROSITE" id="PS50126"/>
    </source>
</evidence>
<dbReference type="PROSITE" id="PS50126">
    <property type="entry name" value="S1"/>
    <property type="match status" value="1"/>
</dbReference>
<name>A0A0F7UFT3_NEOCL</name>
<evidence type="ECO:0000256" key="1">
    <source>
        <dbReference type="SAM" id="MobiDB-lite"/>
    </source>
</evidence>
<dbReference type="InterPro" id="IPR003029">
    <property type="entry name" value="S1_domain"/>
</dbReference>
<dbReference type="SMART" id="SM00316">
    <property type="entry name" value="S1"/>
    <property type="match status" value="1"/>
</dbReference>
<dbReference type="Pfam" id="PF00575">
    <property type="entry name" value="S1"/>
    <property type="match status" value="1"/>
</dbReference>
<organism evidence="3">
    <name type="scientific">Neospora caninum (strain Liverpool)</name>
    <dbReference type="NCBI Taxonomy" id="572307"/>
    <lineage>
        <taxon>Eukaryota</taxon>
        <taxon>Sar</taxon>
        <taxon>Alveolata</taxon>
        <taxon>Apicomplexa</taxon>
        <taxon>Conoidasida</taxon>
        <taxon>Coccidia</taxon>
        <taxon>Eucoccidiorida</taxon>
        <taxon>Eimeriorina</taxon>
        <taxon>Sarcocystidae</taxon>
        <taxon>Neospora</taxon>
    </lineage>
</organism>
<dbReference type="AlphaFoldDB" id="A0A0F7UFT3"/>
<feature type="domain" description="S1 motif" evidence="2">
    <location>
        <begin position="390"/>
        <end position="469"/>
    </location>
</feature>
<gene>
    <name evidence="3" type="ORF">BN1204_036480</name>
</gene>
<dbReference type="Gene3D" id="2.40.50.140">
    <property type="entry name" value="Nucleic acid-binding proteins"/>
    <property type="match status" value="1"/>
</dbReference>
<evidence type="ECO:0000313" key="3">
    <source>
        <dbReference type="EMBL" id="CEL67861.1"/>
    </source>
</evidence>
<feature type="region of interest" description="Disordered" evidence="1">
    <location>
        <begin position="197"/>
        <end position="296"/>
    </location>
</feature>
<accession>A0A0F7UFT3</accession>
<dbReference type="EMBL" id="LN714483">
    <property type="protein sequence ID" value="CEL67861.1"/>
    <property type="molecule type" value="Genomic_DNA"/>
</dbReference>
<feature type="region of interest" description="Disordered" evidence="1">
    <location>
        <begin position="469"/>
        <end position="506"/>
    </location>
</feature>
<dbReference type="GO" id="GO:0003676">
    <property type="term" value="F:nucleic acid binding"/>
    <property type="evidence" value="ECO:0007669"/>
    <property type="project" value="InterPro"/>
</dbReference>
<feature type="compositionally biased region" description="Basic and acidic residues" evidence="1">
    <location>
        <begin position="210"/>
        <end position="227"/>
    </location>
</feature>